<protein>
    <submittedName>
        <fullName evidence="6">Protein FlbA</fullName>
    </submittedName>
</protein>
<keyword evidence="2 3" id="KW-0802">TPR repeat</keyword>
<feature type="repeat" description="TPR" evidence="3">
    <location>
        <begin position="236"/>
        <end position="269"/>
    </location>
</feature>
<comment type="caution">
    <text evidence="6">The sequence shown here is derived from an EMBL/GenBank/DDBJ whole genome shotgun (WGS) entry which is preliminary data.</text>
</comment>
<feature type="coiled-coil region" evidence="4">
    <location>
        <begin position="167"/>
        <end position="194"/>
    </location>
</feature>
<dbReference type="EMBL" id="BMZB01000004">
    <property type="protein sequence ID" value="GGZ39433.1"/>
    <property type="molecule type" value="Genomic_DNA"/>
</dbReference>
<dbReference type="Pfam" id="PF07719">
    <property type="entry name" value="TPR_2"/>
    <property type="match status" value="1"/>
</dbReference>
<keyword evidence="4" id="KW-0175">Coiled coil</keyword>
<feature type="repeat" description="TPR" evidence="3">
    <location>
        <begin position="100"/>
        <end position="133"/>
    </location>
</feature>
<name>A0A918UX83_9CAUL</name>
<dbReference type="PROSITE" id="PS50005">
    <property type="entry name" value="TPR"/>
    <property type="match status" value="4"/>
</dbReference>
<feature type="repeat" description="TPR" evidence="3">
    <location>
        <begin position="202"/>
        <end position="235"/>
    </location>
</feature>
<organism evidence="6 7">
    <name type="scientific">Asticcacaulis endophyticus</name>
    <dbReference type="NCBI Taxonomy" id="1395890"/>
    <lineage>
        <taxon>Bacteria</taxon>
        <taxon>Pseudomonadati</taxon>
        <taxon>Pseudomonadota</taxon>
        <taxon>Alphaproteobacteria</taxon>
        <taxon>Caulobacterales</taxon>
        <taxon>Caulobacteraceae</taxon>
        <taxon>Asticcacaulis</taxon>
    </lineage>
</organism>
<reference evidence="6" key="2">
    <citation type="submission" date="2020-09" db="EMBL/GenBank/DDBJ databases">
        <authorList>
            <person name="Sun Q."/>
            <person name="Kim S."/>
        </authorList>
    </citation>
    <scope>NUCLEOTIDE SEQUENCE</scope>
    <source>
        <strain evidence="6">KCTC 32296</strain>
    </source>
</reference>
<dbReference type="InterPro" id="IPR013105">
    <property type="entry name" value="TPR_2"/>
</dbReference>
<dbReference type="Pfam" id="PF13181">
    <property type="entry name" value="TPR_8"/>
    <property type="match status" value="1"/>
</dbReference>
<evidence type="ECO:0000256" key="2">
    <source>
        <dbReference type="ARBA" id="ARBA00022803"/>
    </source>
</evidence>
<sequence>MVKRSFEQNPPPQPNPLAASGITDDAPAFVPAFDMRPSSSLLGDASSRAALARLDVAADHARLKQTLTLLKAALTALKKSDWQAGAELAIQALEVDEKSGEAWHILAISREKSGDLAGAFACYEAALKLMPNNVPVTNDLGRLAVRMEYPDIAEKFFTFVLRIEPDNTEAANNLATALREASRYEDAIEVLRTAIGLNPQDPQLWNALGTVVNTQGDVDTSIIFYQEALKFNPKHVHALYNLGNALGLLGHYEQALEHLMRALPLFDDPLNIYTCRLSITFINAVLNNFDVAWDYYDGRIKEGTPEKILFLIDRPKWTPDTDVAGKHVLVSAEQGLGDEVLFASLLPDLIRDIGPDGKLTIAVEPRLVSLFARSFPDASVIKHHTTKHKGRVVRLFPDLTDAGSIDCWAMMGDLLKRYRRSLSDFPATNVFLTPDPDRVAYWRAELDRLGPEPKAGILWKSLIKHSRRDRYYSPFETWKEVIATEGVTFVNLQYGDVTAELAEAEASGLRIWNPPGIDLKADLDDLCALCCALDTVMGPSNATSNIAAGAGATIWMSIPFRSAWLCLGTDHYPFYPTARVFAPAVLNDWGDALGQMKQALIDDLIPAKTRAQAPTKAL</sequence>
<evidence type="ECO:0000256" key="5">
    <source>
        <dbReference type="SAM" id="MobiDB-lite"/>
    </source>
</evidence>
<reference evidence="6" key="1">
    <citation type="journal article" date="2014" name="Int. J. Syst. Evol. Microbiol.">
        <title>Complete genome sequence of Corynebacterium casei LMG S-19264T (=DSM 44701T), isolated from a smear-ripened cheese.</title>
        <authorList>
            <consortium name="US DOE Joint Genome Institute (JGI-PGF)"/>
            <person name="Walter F."/>
            <person name="Albersmeier A."/>
            <person name="Kalinowski J."/>
            <person name="Ruckert C."/>
        </authorList>
    </citation>
    <scope>NUCLEOTIDE SEQUENCE</scope>
    <source>
        <strain evidence="6">KCTC 32296</strain>
    </source>
</reference>
<dbReference type="Proteomes" id="UP000662572">
    <property type="component" value="Unassembled WGS sequence"/>
</dbReference>
<feature type="repeat" description="TPR" evidence="3">
    <location>
        <begin position="168"/>
        <end position="201"/>
    </location>
</feature>
<dbReference type="SUPFAM" id="SSF48452">
    <property type="entry name" value="TPR-like"/>
    <property type="match status" value="1"/>
</dbReference>
<dbReference type="InterPro" id="IPR011990">
    <property type="entry name" value="TPR-like_helical_dom_sf"/>
</dbReference>
<dbReference type="AlphaFoldDB" id="A0A918UX83"/>
<dbReference type="RefSeq" id="WP_189487557.1">
    <property type="nucleotide sequence ID" value="NZ_BMZB01000004.1"/>
</dbReference>
<evidence type="ECO:0000256" key="1">
    <source>
        <dbReference type="ARBA" id="ARBA00022737"/>
    </source>
</evidence>
<keyword evidence="1" id="KW-0677">Repeat</keyword>
<evidence type="ECO:0000313" key="6">
    <source>
        <dbReference type="EMBL" id="GGZ39433.1"/>
    </source>
</evidence>
<evidence type="ECO:0000256" key="3">
    <source>
        <dbReference type="PROSITE-ProRule" id="PRU00339"/>
    </source>
</evidence>
<dbReference type="SUPFAM" id="SSF53756">
    <property type="entry name" value="UDP-Glycosyltransferase/glycogen phosphorylase"/>
    <property type="match status" value="1"/>
</dbReference>
<dbReference type="InterPro" id="IPR052943">
    <property type="entry name" value="TMTC_O-mannosyl-trnsfr"/>
</dbReference>
<evidence type="ECO:0000313" key="7">
    <source>
        <dbReference type="Proteomes" id="UP000662572"/>
    </source>
</evidence>
<evidence type="ECO:0000256" key="4">
    <source>
        <dbReference type="SAM" id="Coils"/>
    </source>
</evidence>
<dbReference type="InterPro" id="IPR019734">
    <property type="entry name" value="TPR_rpt"/>
</dbReference>
<accession>A0A918UX83</accession>
<proteinExistence type="predicted"/>
<dbReference type="Gene3D" id="1.25.40.10">
    <property type="entry name" value="Tetratricopeptide repeat domain"/>
    <property type="match status" value="2"/>
</dbReference>
<dbReference type="SMART" id="SM00028">
    <property type="entry name" value="TPR"/>
    <property type="match status" value="6"/>
</dbReference>
<dbReference type="PANTHER" id="PTHR44809:SF1">
    <property type="entry name" value="PROTEIN O-MANNOSYL-TRANSFERASE TMTC1"/>
    <property type="match status" value="1"/>
</dbReference>
<gene>
    <name evidence="6" type="primary">flbA</name>
    <name evidence="6" type="ORF">GCM10011273_27450</name>
</gene>
<keyword evidence="7" id="KW-1185">Reference proteome</keyword>
<dbReference type="PANTHER" id="PTHR44809">
    <property type="match status" value="1"/>
</dbReference>
<dbReference type="Pfam" id="PF13432">
    <property type="entry name" value="TPR_16"/>
    <property type="match status" value="1"/>
</dbReference>
<feature type="region of interest" description="Disordered" evidence="5">
    <location>
        <begin position="1"/>
        <end position="21"/>
    </location>
</feature>